<evidence type="ECO:0000313" key="1">
    <source>
        <dbReference type="EMBL" id="OJZ86448.1"/>
    </source>
</evidence>
<reference evidence="2" key="1">
    <citation type="journal article" date="2017" name="Genome Biol.">
        <title>Comparative genomics reveals high biological diversity and specific adaptations in the industrially and medically important fungal genus Aspergillus.</title>
        <authorList>
            <person name="de Vries R.P."/>
            <person name="Riley R."/>
            <person name="Wiebenga A."/>
            <person name="Aguilar-Osorio G."/>
            <person name="Amillis S."/>
            <person name="Uchima C.A."/>
            <person name="Anderluh G."/>
            <person name="Asadollahi M."/>
            <person name="Askin M."/>
            <person name="Barry K."/>
            <person name="Battaglia E."/>
            <person name="Bayram O."/>
            <person name="Benocci T."/>
            <person name="Braus-Stromeyer S.A."/>
            <person name="Caldana C."/>
            <person name="Canovas D."/>
            <person name="Cerqueira G.C."/>
            <person name="Chen F."/>
            <person name="Chen W."/>
            <person name="Choi C."/>
            <person name="Clum A."/>
            <person name="Dos Santos R.A."/>
            <person name="Damasio A.R."/>
            <person name="Diallinas G."/>
            <person name="Emri T."/>
            <person name="Fekete E."/>
            <person name="Flipphi M."/>
            <person name="Freyberg S."/>
            <person name="Gallo A."/>
            <person name="Gournas C."/>
            <person name="Habgood R."/>
            <person name="Hainaut M."/>
            <person name="Harispe M.L."/>
            <person name="Henrissat B."/>
            <person name="Hilden K.S."/>
            <person name="Hope R."/>
            <person name="Hossain A."/>
            <person name="Karabika E."/>
            <person name="Karaffa L."/>
            <person name="Karanyi Z."/>
            <person name="Krasevec N."/>
            <person name="Kuo A."/>
            <person name="Kusch H."/>
            <person name="LaButti K."/>
            <person name="Lagendijk E.L."/>
            <person name="Lapidus A."/>
            <person name="Levasseur A."/>
            <person name="Lindquist E."/>
            <person name="Lipzen A."/>
            <person name="Logrieco A.F."/>
            <person name="MacCabe A."/>
            <person name="Maekelae M.R."/>
            <person name="Malavazi I."/>
            <person name="Melin P."/>
            <person name="Meyer V."/>
            <person name="Mielnichuk N."/>
            <person name="Miskei M."/>
            <person name="Molnar A.P."/>
            <person name="Mule G."/>
            <person name="Ngan C.Y."/>
            <person name="Orejas M."/>
            <person name="Orosz E."/>
            <person name="Ouedraogo J.P."/>
            <person name="Overkamp K.M."/>
            <person name="Park H.-S."/>
            <person name="Perrone G."/>
            <person name="Piumi F."/>
            <person name="Punt P.J."/>
            <person name="Ram A.F."/>
            <person name="Ramon A."/>
            <person name="Rauscher S."/>
            <person name="Record E."/>
            <person name="Riano-Pachon D.M."/>
            <person name="Robert V."/>
            <person name="Roehrig J."/>
            <person name="Ruller R."/>
            <person name="Salamov A."/>
            <person name="Salih N.S."/>
            <person name="Samson R.A."/>
            <person name="Sandor E."/>
            <person name="Sanguinetti M."/>
            <person name="Schuetze T."/>
            <person name="Sepcic K."/>
            <person name="Shelest E."/>
            <person name="Sherlock G."/>
            <person name="Sophianopoulou V."/>
            <person name="Squina F.M."/>
            <person name="Sun H."/>
            <person name="Susca A."/>
            <person name="Todd R.B."/>
            <person name="Tsang A."/>
            <person name="Unkles S.E."/>
            <person name="van de Wiele N."/>
            <person name="van Rossen-Uffink D."/>
            <person name="Oliveira J.V."/>
            <person name="Vesth T.C."/>
            <person name="Visser J."/>
            <person name="Yu J.-H."/>
            <person name="Zhou M."/>
            <person name="Andersen M.R."/>
            <person name="Archer D.B."/>
            <person name="Baker S.E."/>
            <person name="Benoit I."/>
            <person name="Brakhage A.A."/>
            <person name="Braus G.H."/>
            <person name="Fischer R."/>
            <person name="Frisvad J.C."/>
            <person name="Goldman G.H."/>
            <person name="Houbraken J."/>
            <person name="Oakley B."/>
            <person name="Pocsi I."/>
            <person name="Scazzocchio C."/>
            <person name="Seiboth B."/>
            <person name="vanKuyk P.A."/>
            <person name="Wortman J."/>
            <person name="Dyer P.S."/>
            <person name="Grigoriev I.V."/>
        </authorList>
    </citation>
    <scope>NUCLEOTIDE SEQUENCE [LARGE SCALE GENOMIC DNA]</scope>
    <source>
        <strain evidence="2">CBS 106.47</strain>
    </source>
</reference>
<protein>
    <submittedName>
        <fullName evidence="1">Uncharacterized protein</fullName>
    </submittedName>
</protein>
<gene>
    <name evidence="1" type="ORF">ASPFODRAFT_60435</name>
</gene>
<name>A0A1M3TI52_ASPLC</name>
<dbReference type="EMBL" id="KV878241">
    <property type="protein sequence ID" value="OJZ86448.1"/>
    <property type="molecule type" value="Genomic_DNA"/>
</dbReference>
<dbReference type="Proteomes" id="UP000184063">
    <property type="component" value="Unassembled WGS sequence"/>
</dbReference>
<evidence type="ECO:0000313" key="2">
    <source>
        <dbReference type="Proteomes" id="UP000184063"/>
    </source>
</evidence>
<organism evidence="1 2">
    <name type="scientific">Aspergillus luchuensis (strain CBS 106.47)</name>
    <dbReference type="NCBI Taxonomy" id="1137211"/>
    <lineage>
        <taxon>Eukaryota</taxon>
        <taxon>Fungi</taxon>
        <taxon>Dikarya</taxon>
        <taxon>Ascomycota</taxon>
        <taxon>Pezizomycotina</taxon>
        <taxon>Eurotiomycetes</taxon>
        <taxon>Eurotiomycetidae</taxon>
        <taxon>Eurotiales</taxon>
        <taxon>Aspergillaceae</taxon>
        <taxon>Aspergillus</taxon>
        <taxon>Aspergillus subgen. Circumdati</taxon>
    </lineage>
</organism>
<proteinExistence type="predicted"/>
<dbReference type="VEuPathDB" id="FungiDB:ASPFODRAFT_60435"/>
<accession>A0A1M3TI52</accession>
<dbReference type="AlphaFoldDB" id="A0A1M3TI52"/>
<sequence length="180" mass="20489">MYSIHIISLFPTKTYQLSGPLKNIVPSNINLIRQLTCSDSSTIIEVDLAGQRYAMKLLTSGVCARGFVPKYYGYINRMDPAAFQLTACFTIYHPRQANAERNVARIFSQMQRPLMECMRYVHRAGVHHQDSIYPKNLLLVHKTLIGCWLARCDHEIALVKGFAEALHDQAEGLPPNTKFY</sequence>